<dbReference type="GO" id="GO:0004497">
    <property type="term" value="F:monooxygenase activity"/>
    <property type="evidence" value="ECO:0007669"/>
    <property type="project" value="UniProtKB-KW"/>
</dbReference>
<dbReference type="PANTHER" id="PTHR24305:SF166">
    <property type="entry name" value="CYTOCHROME P450 12A4, MITOCHONDRIAL-RELATED"/>
    <property type="match status" value="1"/>
</dbReference>
<dbReference type="InterPro" id="IPR050121">
    <property type="entry name" value="Cytochrome_P450_monoxygenase"/>
</dbReference>
<dbReference type="Proteomes" id="UP000298061">
    <property type="component" value="Unassembled WGS sequence"/>
</dbReference>
<dbReference type="Gene3D" id="1.10.630.10">
    <property type="entry name" value="Cytochrome P450"/>
    <property type="match status" value="1"/>
</dbReference>
<dbReference type="InterPro" id="IPR002402">
    <property type="entry name" value="Cyt_P450_E_grp-II"/>
</dbReference>
<evidence type="ECO:0000256" key="1">
    <source>
        <dbReference type="ARBA" id="ARBA00001971"/>
    </source>
</evidence>
<dbReference type="GO" id="GO:0020037">
    <property type="term" value="F:heme binding"/>
    <property type="evidence" value="ECO:0007669"/>
    <property type="project" value="InterPro"/>
</dbReference>
<keyword evidence="4" id="KW-0349">Heme</keyword>
<dbReference type="PANTHER" id="PTHR24305">
    <property type="entry name" value="CYTOCHROME P450"/>
    <property type="match status" value="1"/>
</dbReference>
<comment type="similarity">
    <text evidence="3">Belongs to the cytochrome P450 family.</text>
</comment>
<evidence type="ECO:0000256" key="8">
    <source>
        <dbReference type="ARBA" id="ARBA00023033"/>
    </source>
</evidence>
<dbReference type="SUPFAM" id="SSF48264">
    <property type="entry name" value="Cytochrome P450"/>
    <property type="match status" value="1"/>
</dbReference>
<comment type="cofactor">
    <cofactor evidence="1">
        <name>heme</name>
        <dbReference type="ChEBI" id="CHEBI:30413"/>
    </cofactor>
</comment>
<keyword evidence="5" id="KW-0479">Metal-binding</keyword>
<keyword evidence="7" id="KW-0408">Iron</keyword>
<dbReference type="OrthoDB" id="1470350at2759"/>
<name>A0A4Z0A8E2_9AGAM</name>
<evidence type="ECO:0000256" key="3">
    <source>
        <dbReference type="ARBA" id="ARBA00010617"/>
    </source>
</evidence>
<evidence type="ECO:0000256" key="7">
    <source>
        <dbReference type="ARBA" id="ARBA00023004"/>
    </source>
</evidence>
<dbReference type="GO" id="GO:0005506">
    <property type="term" value="F:iron ion binding"/>
    <property type="evidence" value="ECO:0007669"/>
    <property type="project" value="InterPro"/>
</dbReference>
<evidence type="ECO:0000313" key="10">
    <source>
        <dbReference type="Proteomes" id="UP000298061"/>
    </source>
</evidence>
<dbReference type="InterPro" id="IPR036396">
    <property type="entry name" value="Cyt_P450_sf"/>
</dbReference>
<dbReference type="STRING" id="135208.A0A4Z0A8E2"/>
<sequence>MASLSLIAGIAAVVLVLRYVFIRLFRPSTVKDLRGPPSPSFWIGNEQDIRYQDQVGDVEFKWMHDYGNAWRIAGNLGEDVLMITDPKAIQYILHTSGYKYPKPEENRGFVRLIVGQGIIWAEGETHRRQRKIMNPAFSPAQLRSFLPLFQHHTQRLIQKWREELVGKGAVFSGATINIAPWLSRATLDIIAAAGFNYDVGALDNASSELHQQYANLFIDSTLYPSMFDTIFKSFWKYIPSDILHFVRFLPSREYTRFRNYTQFMRKFAPEIIRKNESAGSKDIITVLQQANASEDAKTRLSDVEVWDQVATLLVAGHDTTATALTFFLWELAKDPAWQAKIRDEIQTARAHVCARGDEDFSIADLEGLPALQAALKESLRLHPIVWSGQRTATEADVIPLAYPIVTKSGQHISEIPIQKGQKVTISTCAYNRMPEIWGPKAHEWHPQRFLDIDKSKQTGVGVYANLECWQAQLLIIEQQAIAAALLENFDFTIPDKPAVIHRKPTAIMMPLADGLGLWMGLKVKSVQ</sequence>
<dbReference type="GO" id="GO:0016705">
    <property type="term" value="F:oxidoreductase activity, acting on paired donors, with incorporation or reduction of molecular oxygen"/>
    <property type="evidence" value="ECO:0007669"/>
    <property type="project" value="InterPro"/>
</dbReference>
<evidence type="ECO:0000256" key="5">
    <source>
        <dbReference type="ARBA" id="ARBA00022723"/>
    </source>
</evidence>
<accession>A0A4Z0A8E2</accession>
<evidence type="ECO:0008006" key="11">
    <source>
        <dbReference type="Google" id="ProtNLM"/>
    </source>
</evidence>
<comment type="pathway">
    <text evidence="2">Secondary metabolite biosynthesis.</text>
</comment>
<protein>
    <recommendedName>
        <fullName evidence="11">Cytochrome P450</fullName>
    </recommendedName>
</protein>
<reference evidence="9 10" key="1">
    <citation type="submission" date="2019-02" db="EMBL/GenBank/DDBJ databases">
        <title>Genome sequencing of the rare red list fungi Hericium alpestre (H. flagellum).</title>
        <authorList>
            <person name="Buettner E."/>
            <person name="Kellner H."/>
        </authorList>
    </citation>
    <scope>NUCLEOTIDE SEQUENCE [LARGE SCALE GENOMIC DNA]</scope>
    <source>
        <strain evidence="9 10">DSM 108284</strain>
    </source>
</reference>
<dbReference type="Pfam" id="PF00067">
    <property type="entry name" value="p450"/>
    <property type="match status" value="1"/>
</dbReference>
<evidence type="ECO:0000256" key="4">
    <source>
        <dbReference type="ARBA" id="ARBA00022617"/>
    </source>
</evidence>
<dbReference type="InterPro" id="IPR001128">
    <property type="entry name" value="Cyt_P450"/>
</dbReference>
<dbReference type="EMBL" id="SFCI01000099">
    <property type="protein sequence ID" value="TFY82541.1"/>
    <property type="molecule type" value="Genomic_DNA"/>
</dbReference>
<keyword evidence="10" id="KW-1185">Reference proteome</keyword>
<dbReference type="PRINTS" id="PR00464">
    <property type="entry name" value="EP450II"/>
</dbReference>
<keyword evidence="8" id="KW-0503">Monooxygenase</keyword>
<proteinExistence type="inferred from homology"/>
<dbReference type="PRINTS" id="PR00385">
    <property type="entry name" value="P450"/>
</dbReference>
<evidence type="ECO:0000256" key="2">
    <source>
        <dbReference type="ARBA" id="ARBA00005179"/>
    </source>
</evidence>
<evidence type="ECO:0000256" key="6">
    <source>
        <dbReference type="ARBA" id="ARBA00023002"/>
    </source>
</evidence>
<comment type="caution">
    <text evidence="9">The sequence shown here is derived from an EMBL/GenBank/DDBJ whole genome shotgun (WGS) entry which is preliminary data.</text>
</comment>
<keyword evidence="6" id="KW-0560">Oxidoreductase</keyword>
<organism evidence="9 10">
    <name type="scientific">Hericium alpestre</name>
    <dbReference type="NCBI Taxonomy" id="135208"/>
    <lineage>
        <taxon>Eukaryota</taxon>
        <taxon>Fungi</taxon>
        <taxon>Dikarya</taxon>
        <taxon>Basidiomycota</taxon>
        <taxon>Agaricomycotina</taxon>
        <taxon>Agaricomycetes</taxon>
        <taxon>Russulales</taxon>
        <taxon>Hericiaceae</taxon>
        <taxon>Hericium</taxon>
    </lineage>
</organism>
<dbReference type="AlphaFoldDB" id="A0A4Z0A8E2"/>
<evidence type="ECO:0000313" key="9">
    <source>
        <dbReference type="EMBL" id="TFY82541.1"/>
    </source>
</evidence>
<gene>
    <name evidence="9" type="ORF">EWM64_g1476</name>
</gene>